<evidence type="ECO:0000256" key="14">
    <source>
        <dbReference type="SAM" id="MobiDB-lite"/>
    </source>
</evidence>
<reference evidence="17 18" key="1">
    <citation type="submission" date="2022-01" db="EMBL/GenBank/DDBJ databases">
        <title>A chromosomal length assembly of Cordylochernes scorpioides.</title>
        <authorList>
            <person name="Zeh D."/>
            <person name="Zeh J."/>
        </authorList>
    </citation>
    <scope>NUCLEOTIDE SEQUENCE [LARGE SCALE GENOMIC DNA]</scope>
    <source>
        <strain evidence="17">IN4F17</strain>
        <tissue evidence="17">Whole Body</tissue>
    </source>
</reference>
<name>A0ABY6L004_9ARAC</name>
<dbReference type="PANTHER" id="PTHR19332:SF1">
    <property type="entry name" value="PEROXISOMAL MEMBRANE PROTEIN PEX13"/>
    <property type="match status" value="1"/>
</dbReference>
<evidence type="ECO:0000256" key="3">
    <source>
        <dbReference type="ARBA" id="ARBA00022448"/>
    </source>
</evidence>
<feature type="transmembrane region" description="Helical" evidence="15">
    <location>
        <begin position="196"/>
        <end position="213"/>
    </location>
</feature>
<keyword evidence="8 15" id="KW-0472">Membrane</keyword>
<dbReference type="InterPro" id="IPR035463">
    <property type="entry name" value="Pex13"/>
</dbReference>
<dbReference type="EMBL" id="CP092873">
    <property type="protein sequence ID" value="UYV74214.1"/>
    <property type="molecule type" value="Genomic_DNA"/>
</dbReference>
<dbReference type="Proteomes" id="UP001235939">
    <property type="component" value="Chromosome 11"/>
</dbReference>
<evidence type="ECO:0000256" key="11">
    <source>
        <dbReference type="ARBA" id="ARBA00034535"/>
    </source>
</evidence>
<feature type="region of interest" description="Disordered" evidence="14">
    <location>
        <begin position="1"/>
        <end position="35"/>
    </location>
</feature>
<dbReference type="Pfam" id="PF04088">
    <property type="entry name" value="Peroxin-13_N"/>
    <property type="match status" value="1"/>
</dbReference>
<proteinExistence type="inferred from homology"/>
<keyword evidence="7" id="KW-0811">Translocation</keyword>
<evidence type="ECO:0000256" key="4">
    <source>
        <dbReference type="ARBA" id="ARBA00022692"/>
    </source>
</evidence>
<evidence type="ECO:0000256" key="2">
    <source>
        <dbReference type="ARBA" id="ARBA00022443"/>
    </source>
</evidence>
<evidence type="ECO:0000256" key="13">
    <source>
        <dbReference type="PROSITE-ProRule" id="PRU00192"/>
    </source>
</evidence>
<dbReference type="SMART" id="SM00326">
    <property type="entry name" value="SH3"/>
    <property type="match status" value="1"/>
</dbReference>
<keyword evidence="9" id="KW-0576">Peroxisome</keyword>
<dbReference type="InterPro" id="IPR001452">
    <property type="entry name" value="SH3_domain"/>
</dbReference>
<evidence type="ECO:0000259" key="16">
    <source>
        <dbReference type="PROSITE" id="PS50002"/>
    </source>
</evidence>
<keyword evidence="6 15" id="KW-1133">Transmembrane helix</keyword>
<evidence type="ECO:0000256" key="1">
    <source>
        <dbReference type="ARBA" id="ARBA00006033"/>
    </source>
</evidence>
<organism evidence="17 18">
    <name type="scientific">Cordylochernes scorpioides</name>
    <dbReference type="NCBI Taxonomy" id="51811"/>
    <lineage>
        <taxon>Eukaryota</taxon>
        <taxon>Metazoa</taxon>
        <taxon>Ecdysozoa</taxon>
        <taxon>Arthropoda</taxon>
        <taxon>Chelicerata</taxon>
        <taxon>Arachnida</taxon>
        <taxon>Pseudoscorpiones</taxon>
        <taxon>Cheliferoidea</taxon>
        <taxon>Chernetidae</taxon>
        <taxon>Cordylochernes</taxon>
    </lineage>
</organism>
<dbReference type="SUPFAM" id="SSF50044">
    <property type="entry name" value="SH3-domain"/>
    <property type="match status" value="1"/>
</dbReference>
<comment type="subcellular location">
    <subcellularLocation>
        <location evidence="12">Peroxisome membrane</location>
    </subcellularLocation>
</comment>
<protein>
    <recommendedName>
        <fullName evidence="11">Peroxisomal membrane protein PEX13</fullName>
    </recommendedName>
    <alternativeName>
        <fullName evidence="10">Peroxin-13</fullName>
    </alternativeName>
</protein>
<evidence type="ECO:0000256" key="15">
    <source>
        <dbReference type="SAM" id="Phobius"/>
    </source>
</evidence>
<accession>A0ABY6L004</accession>
<evidence type="ECO:0000313" key="18">
    <source>
        <dbReference type="Proteomes" id="UP001235939"/>
    </source>
</evidence>
<dbReference type="PANTHER" id="PTHR19332">
    <property type="entry name" value="PEROXISOMAL MEMBRANE PROTEIN PEX13"/>
    <property type="match status" value="1"/>
</dbReference>
<evidence type="ECO:0000313" key="17">
    <source>
        <dbReference type="EMBL" id="UYV74214.1"/>
    </source>
</evidence>
<feature type="domain" description="SH3" evidence="16">
    <location>
        <begin position="233"/>
        <end position="298"/>
    </location>
</feature>
<dbReference type="Gene3D" id="2.30.30.40">
    <property type="entry name" value="SH3 Domains"/>
    <property type="match status" value="1"/>
</dbReference>
<sequence length="341" mass="37370">MCSGYMPVPPHHPHMNSSSNSQGNSSSNRNSVPPLPPRGFDYNMRMYPTSYGAPLFYGNPSTMYGSNYGARYDPLGGMPPENSFVRLAEESSRPAFQSIESIVHAVASISMMLESTYAAVHTSFRAVLGVADHFSRLRSHLAQLLSTLAVLRTMRWLLRKALYILGLVKSNPSLEQAWEQANGQAQALARKHKSTWPILIFFSAVLGFPWLIWRMLTRANAGINPDAWAQGEDVHILATAQYDFKTDNIRELPLTAGQHLRIAPKEIQPNKMKGWLLASVDGTKIGFVPSNYVKIQGVRKGTQPQQPQAADPEGKQPLPAPAAAPASVVESSTSSSTTSSH</sequence>
<keyword evidence="2 13" id="KW-0728">SH3 domain</keyword>
<comment type="similarity">
    <text evidence="1">Belongs to the peroxin-13 family.</text>
</comment>
<evidence type="ECO:0000256" key="7">
    <source>
        <dbReference type="ARBA" id="ARBA00023010"/>
    </source>
</evidence>
<evidence type="ECO:0000256" key="12">
    <source>
        <dbReference type="ARBA" id="ARBA00046271"/>
    </source>
</evidence>
<gene>
    <name evidence="17" type="ORF">LAZ67_11002502</name>
</gene>
<evidence type="ECO:0000256" key="9">
    <source>
        <dbReference type="ARBA" id="ARBA00023140"/>
    </source>
</evidence>
<dbReference type="CDD" id="cd11864">
    <property type="entry name" value="SH3_PEX13_eumet"/>
    <property type="match status" value="1"/>
</dbReference>
<dbReference type="InterPro" id="IPR036028">
    <property type="entry name" value="SH3-like_dom_sf"/>
</dbReference>
<keyword evidence="18" id="KW-1185">Reference proteome</keyword>
<dbReference type="PROSITE" id="PS50002">
    <property type="entry name" value="SH3"/>
    <property type="match status" value="1"/>
</dbReference>
<feature type="compositionally biased region" description="Low complexity" evidence="14">
    <location>
        <begin position="15"/>
        <end position="31"/>
    </location>
</feature>
<feature type="compositionally biased region" description="Low complexity" evidence="14">
    <location>
        <begin position="321"/>
        <end position="341"/>
    </location>
</feature>
<evidence type="ECO:0000256" key="10">
    <source>
        <dbReference type="ARBA" id="ARBA00029693"/>
    </source>
</evidence>
<dbReference type="InterPro" id="IPR007223">
    <property type="entry name" value="Peroxin-13_N"/>
</dbReference>
<evidence type="ECO:0000256" key="5">
    <source>
        <dbReference type="ARBA" id="ARBA00022927"/>
    </source>
</evidence>
<keyword evidence="4 15" id="KW-0812">Transmembrane</keyword>
<evidence type="ECO:0000256" key="6">
    <source>
        <dbReference type="ARBA" id="ARBA00022989"/>
    </source>
</evidence>
<feature type="region of interest" description="Disordered" evidence="14">
    <location>
        <begin position="299"/>
        <end position="341"/>
    </location>
</feature>
<keyword evidence="5" id="KW-0653">Protein transport</keyword>
<evidence type="ECO:0000256" key="8">
    <source>
        <dbReference type="ARBA" id="ARBA00023136"/>
    </source>
</evidence>
<keyword evidence="3" id="KW-0813">Transport</keyword>